<dbReference type="CDD" id="cd02440">
    <property type="entry name" value="AdoMet_MTases"/>
    <property type="match status" value="1"/>
</dbReference>
<dbReference type="InterPro" id="IPR029063">
    <property type="entry name" value="SAM-dependent_MTases_sf"/>
</dbReference>
<dbReference type="GO" id="GO:0008168">
    <property type="term" value="F:methyltransferase activity"/>
    <property type="evidence" value="ECO:0007669"/>
    <property type="project" value="UniProtKB-KW"/>
</dbReference>
<sequence>MVYSPLTGKPATLVDQIPIQLVVDVYKKLVNLDVAPYFKQATTLSVYRCDETGYRFYEPAVMGDSDFYKHIGHALGGYYPDWKWENNFAAQYVGPTSSVLDIGCGNGGFLQTLQRRSGCAVMGLEFSEEAISVCQQKGLAVFDQPIETFAQEKPECFDVVCAFQVVEHIAQPKLFIEAALKTLKIGGKLVIGVPNNDPYLFEHGKYEPLNMPPHHCGLWNADSLRELTRLFAMSVVDIQQEKAKSTRDLLIYPYLHTKHRIEKLIHDGNSSASLRLLDNRPAKLLLSLFNFTKNRHMGHTVVAVYEKQ</sequence>
<dbReference type="GO" id="GO:0032259">
    <property type="term" value="P:methylation"/>
    <property type="evidence" value="ECO:0007669"/>
    <property type="project" value="UniProtKB-KW"/>
</dbReference>
<keyword evidence="1" id="KW-0808">Transferase</keyword>
<dbReference type="Gene3D" id="3.40.50.150">
    <property type="entry name" value="Vaccinia Virus protein VP39"/>
    <property type="match status" value="1"/>
</dbReference>
<comment type="caution">
    <text evidence="1">The sequence shown here is derived from an EMBL/GenBank/DDBJ whole genome shotgun (WGS) entry which is preliminary data.</text>
</comment>
<protein>
    <submittedName>
        <fullName evidence="1">Methyltransferase domain-containing protein</fullName>
    </submittedName>
</protein>
<evidence type="ECO:0000313" key="2">
    <source>
        <dbReference type="Proteomes" id="UP000606008"/>
    </source>
</evidence>
<proteinExistence type="predicted"/>
<reference evidence="2" key="2">
    <citation type="submission" date="2023-07" db="EMBL/GenBank/DDBJ databases">
        <authorList>
            <person name="Jung D.-H."/>
        </authorList>
    </citation>
    <scope>NUCLEOTIDE SEQUENCE [LARGE SCALE GENOMIC DNA]</scope>
    <source>
        <strain evidence="2">JA-25</strain>
    </source>
</reference>
<reference evidence="2" key="1">
    <citation type="submission" date="2019-09" db="EMBL/GenBank/DDBJ databases">
        <authorList>
            <person name="Jung D.-H."/>
        </authorList>
    </citation>
    <scope>NUCLEOTIDE SEQUENCE [LARGE SCALE GENOMIC DNA]</scope>
    <source>
        <strain evidence="2">JA-25</strain>
    </source>
</reference>
<dbReference type="PANTHER" id="PTHR43861">
    <property type="entry name" value="TRANS-ACONITATE 2-METHYLTRANSFERASE-RELATED"/>
    <property type="match status" value="1"/>
</dbReference>
<name>A0ABX0QJA7_9BACT</name>
<dbReference type="Proteomes" id="UP000606008">
    <property type="component" value="Unassembled WGS sequence"/>
</dbReference>
<gene>
    <name evidence="1" type="ORF">F7231_17155</name>
</gene>
<organism evidence="1 2">
    <name type="scientific">Fibrivirga algicola</name>
    <dbReference type="NCBI Taxonomy" id="2950420"/>
    <lineage>
        <taxon>Bacteria</taxon>
        <taxon>Pseudomonadati</taxon>
        <taxon>Bacteroidota</taxon>
        <taxon>Cytophagia</taxon>
        <taxon>Cytophagales</taxon>
        <taxon>Spirosomataceae</taxon>
        <taxon>Fibrivirga</taxon>
    </lineage>
</organism>
<dbReference type="Pfam" id="PF13489">
    <property type="entry name" value="Methyltransf_23"/>
    <property type="match status" value="1"/>
</dbReference>
<dbReference type="EMBL" id="WAEL01000006">
    <property type="protein sequence ID" value="NID11903.1"/>
    <property type="molecule type" value="Genomic_DNA"/>
</dbReference>
<dbReference type="RefSeq" id="WP_166692829.1">
    <property type="nucleotide sequence ID" value="NZ_WAEL01000006.1"/>
</dbReference>
<keyword evidence="1" id="KW-0489">Methyltransferase</keyword>
<keyword evidence="2" id="KW-1185">Reference proteome</keyword>
<evidence type="ECO:0000313" key="1">
    <source>
        <dbReference type="EMBL" id="NID11903.1"/>
    </source>
</evidence>
<dbReference type="SUPFAM" id="SSF53335">
    <property type="entry name" value="S-adenosyl-L-methionine-dependent methyltransferases"/>
    <property type="match status" value="1"/>
</dbReference>
<accession>A0ABX0QJA7</accession>